<evidence type="ECO:0000313" key="3">
    <source>
        <dbReference type="Proteomes" id="UP000004728"/>
    </source>
</evidence>
<evidence type="ECO:0000259" key="1">
    <source>
        <dbReference type="Pfam" id="PF00149"/>
    </source>
</evidence>
<dbReference type="Gene3D" id="3.60.21.10">
    <property type="match status" value="1"/>
</dbReference>
<protein>
    <submittedName>
        <fullName evidence="2">Putative phosphohydrolase</fullName>
    </submittedName>
</protein>
<feature type="domain" description="Calcineurin-like phosphoesterase" evidence="1">
    <location>
        <begin position="54"/>
        <end position="218"/>
    </location>
</feature>
<dbReference type="InterPro" id="IPR004843">
    <property type="entry name" value="Calcineurin-like_PHP"/>
</dbReference>
<dbReference type="InterPro" id="IPR051158">
    <property type="entry name" value="Metallophosphoesterase_sf"/>
</dbReference>
<dbReference type="InParanoid" id="F1ZBZ0"/>
<evidence type="ECO:0000313" key="2">
    <source>
        <dbReference type="EMBL" id="EGD57934.1"/>
    </source>
</evidence>
<dbReference type="AlphaFoldDB" id="F1ZBZ0"/>
<dbReference type="STRING" id="983920.Y88_3264"/>
<dbReference type="HOGENOM" id="CLU_025443_3_1_5"/>
<sequence length="290" mass="31409">MIGKKRPRLARTVAAVLATVLVVALYGFSEARRDPVVRRVTVIMPGGGYGPHGMRIALVSDIHVDNLAMPVSRLEHIVDLINAEHPDLVLLDGDFVNGTSEHDPAAHPASVIEPLSRLRAPLGVIGVIGNHDYLTGIPEVKAALREAGIPVLDDSAVRIGPIALAGLTETFATRTQFRQAMASARSLGGTPVIVAHAPDNVRWPAFDVPLYLTGHTHCGQIVVGPLSNWINLLDGKQNYDPRYRCGIVRDWGRITIVTGGLGTSHMPIRIGAPPDFWMIRLVGEKDRGWR</sequence>
<dbReference type="eggNOG" id="COG1408">
    <property type="taxonomic scope" value="Bacteria"/>
</dbReference>
<dbReference type="FunCoup" id="F1ZBZ0">
    <property type="interactions" value="136"/>
</dbReference>
<organism evidence="2 3">
    <name type="scientific">Novosphingobium nitrogenifigens DSM 19370</name>
    <dbReference type="NCBI Taxonomy" id="983920"/>
    <lineage>
        <taxon>Bacteria</taxon>
        <taxon>Pseudomonadati</taxon>
        <taxon>Pseudomonadota</taxon>
        <taxon>Alphaproteobacteria</taxon>
        <taxon>Sphingomonadales</taxon>
        <taxon>Sphingomonadaceae</taxon>
        <taxon>Novosphingobium</taxon>
    </lineage>
</organism>
<gene>
    <name evidence="2" type="ORF">Y88_3264</name>
</gene>
<keyword evidence="3" id="KW-1185">Reference proteome</keyword>
<dbReference type="RefSeq" id="WP_008070622.1">
    <property type="nucleotide sequence ID" value="NZ_AQWK01000007.1"/>
</dbReference>
<dbReference type="SUPFAM" id="SSF56300">
    <property type="entry name" value="Metallo-dependent phosphatases"/>
    <property type="match status" value="1"/>
</dbReference>
<reference evidence="2 3" key="1">
    <citation type="journal article" date="2012" name="J. Bacteriol.">
        <title>Draft Genome Sequence of Novosphingobium nitrogenifigens Y88T.</title>
        <authorList>
            <person name="Strabala T.J."/>
            <person name="Macdonald L."/>
            <person name="Liu V."/>
            <person name="Smit A.M."/>
        </authorList>
    </citation>
    <scope>NUCLEOTIDE SEQUENCE [LARGE SCALE GENOMIC DNA]</scope>
    <source>
        <strain evidence="2 3">DSM 19370</strain>
    </source>
</reference>
<name>F1ZBZ0_9SPHN</name>
<dbReference type="GO" id="GO:0016787">
    <property type="term" value="F:hydrolase activity"/>
    <property type="evidence" value="ECO:0007669"/>
    <property type="project" value="UniProtKB-KW"/>
</dbReference>
<comment type="caution">
    <text evidence="2">The sequence shown here is derived from an EMBL/GenBank/DDBJ whole genome shotgun (WGS) entry which is preliminary data.</text>
</comment>
<dbReference type="PANTHER" id="PTHR31302:SF0">
    <property type="entry name" value="TRANSMEMBRANE PROTEIN WITH METALLOPHOSPHOESTERASE DOMAIN"/>
    <property type="match status" value="1"/>
</dbReference>
<dbReference type="Pfam" id="PF00149">
    <property type="entry name" value="Metallophos"/>
    <property type="match status" value="1"/>
</dbReference>
<keyword evidence="2" id="KW-0378">Hydrolase</keyword>
<dbReference type="PANTHER" id="PTHR31302">
    <property type="entry name" value="TRANSMEMBRANE PROTEIN WITH METALLOPHOSPHOESTERASE DOMAIN-RELATED"/>
    <property type="match status" value="1"/>
</dbReference>
<dbReference type="EMBL" id="AEWJ01000051">
    <property type="protein sequence ID" value="EGD57934.1"/>
    <property type="molecule type" value="Genomic_DNA"/>
</dbReference>
<dbReference type="Proteomes" id="UP000004728">
    <property type="component" value="Unassembled WGS sequence"/>
</dbReference>
<accession>F1ZBZ0</accession>
<proteinExistence type="predicted"/>
<dbReference type="InterPro" id="IPR029052">
    <property type="entry name" value="Metallo-depent_PP-like"/>
</dbReference>
<dbReference type="OrthoDB" id="9780884at2"/>